<protein>
    <submittedName>
        <fullName evidence="1">Uncharacterized protein</fullName>
    </submittedName>
</protein>
<reference evidence="1" key="1">
    <citation type="journal article" date="2015" name="Nature">
        <title>Complex archaea that bridge the gap between prokaryotes and eukaryotes.</title>
        <authorList>
            <person name="Spang A."/>
            <person name="Saw J.H."/>
            <person name="Jorgensen S.L."/>
            <person name="Zaremba-Niedzwiedzka K."/>
            <person name="Martijn J."/>
            <person name="Lind A.E."/>
            <person name="van Eijk R."/>
            <person name="Schleper C."/>
            <person name="Guy L."/>
            <person name="Ettema T.J."/>
        </authorList>
    </citation>
    <scope>NUCLEOTIDE SEQUENCE</scope>
</reference>
<dbReference type="AlphaFoldDB" id="A0A0F9DEN5"/>
<sequence>MSSEALTWIAGDASEYSFYSASDADRGIMSIEGIGLPTLEHTGQSFPFLHGMLDIARPFQDRTVLITFQRQFVGRSAWQTGRRALATALNPDLGKGQLKFVDVDGNDWRLDAWVINTPLERRAEWGPFEIRTVLEFWVPWSFWRKAAAETDTDDFNGTTNVDIAVSNDGNMPTIPDTILITGQVTNPLLTIIGTGMKIDLENTIATGSIVKIVCFPPEKVNVTKVISGETWTLKKDLGDESPAQTEVLTLAYGNGVWLAGTNPTPRYGSLPTTVRRGR</sequence>
<accession>A0A0F9DEN5</accession>
<organism evidence="1">
    <name type="scientific">marine sediment metagenome</name>
    <dbReference type="NCBI Taxonomy" id="412755"/>
    <lineage>
        <taxon>unclassified sequences</taxon>
        <taxon>metagenomes</taxon>
        <taxon>ecological metagenomes</taxon>
    </lineage>
</organism>
<proteinExistence type="predicted"/>
<name>A0A0F9DEN5_9ZZZZ</name>
<gene>
    <name evidence="1" type="ORF">LCGC14_2555710</name>
</gene>
<evidence type="ECO:0000313" key="1">
    <source>
        <dbReference type="EMBL" id="KKL10448.1"/>
    </source>
</evidence>
<dbReference type="EMBL" id="LAZR01042057">
    <property type="protein sequence ID" value="KKL10448.1"/>
    <property type="molecule type" value="Genomic_DNA"/>
</dbReference>
<comment type="caution">
    <text evidence="1">The sequence shown here is derived from an EMBL/GenBank/DDBJ whole genome shotgun (WGS) entry which is preliminary data.</text>
</comment>